<dbReference type="Proteomes" id="UP000031532">
    <property type="component" value="Unassembled WGS sequence"/>
</dbReference>
<gene>
    <name evidence="1" type="ORF">QH73_0012410</name>
</gene>
<comment type="caution">
    <text evidence="1">The sequence shown here is derived from an EMBL/GenBank/DDBJ whole genome shotgun (WGS) entry which is preliminary data.</text>
</comment>
<evidence type="ECO:0000313" key="2">
    <source>
        <dbReference type="Proteomes" id="UP000031532"/>
    </source>
</evidence>
<protein>
    <submittedName>
        <fullName evidence="1">Uncharacterized protein</fullName>
    </submittedName>
</protein>
<keyword evidence="2" id="KW-1185">Reference proteome</keyword>
<proteinExistence type="predicted"/>
<reference evidence="1 2" key="1">
    <citation type="journal article" date="2015" name="Genome Announc.">
        <title>Draft Genome Sequence of the Terrestrial Cyanobacterium Scytonema millei VB511283, Isolated from Eastern India.</title>
        <authorList>
            <person name="Sen D."/>
            <person name="Chandrababunaidu M.M."/>
            <person name="Singh D."/>
            <person name="Sanghi N."/>
            <person name="Ghorai A."/>
            <person name="Mishra G.P."/>
            <person name="Madduluri M."/>
            <person name="Adhikary S.P."/>
            <person name="Tripathy S."/>
        </authorList>
    </citation>
    <scope>NUCLEOTIDE SEQUENCE [LARGE SCALE GENOMIC DNA]</scope>
    <source>
        <strain evidence="1 2">VB511283</strain>
    </source>
</reference>
<name>A0A9X5E5S0_9CYAN</name>
<dbReference type="RefSeq" id="WP_132866990.1">
    <property type="nucleotide sequence ID" value="NZ_JTJC03000003.1"/>
</dbReference>
<accession>A0A9X5E5S0</accession>
<dbReference type="EMBL" id="JTJC03000003">
    <property type="protein sequence ID" value="NHC35451.1"/>
    <property type="molecule type" value="Genomic_DNA"/>
</dbReference>
<dbReference type="AlphaFoldDB" id="A0A9X5E5S0"/>
<organism evidence="1 2">
    <name type="scientific">Scytonema millei VB511283</name>
    <dbReference type="NCBI Taxonomy" id="1245923"/>
    <lineage>
        <taxon>Bacteria</taxon>
        <taxon>Bacillati</taxon>
        <taxon>Cyanobacteriota</taxon>
        <taxon>Cyanophyceae</taxon>
        <taxon>Nostocales</taxon>
        <taxon>Scytonemataceae</taxon>
        <taxon>Scytonema</taxon>
    </lineage>
</organism>
<sequence length="65" mass="7051">MRKQLSVVVGAGLVSRFTALAIIFVPNPPVQLSVVSYQLSVISYQLSVVSYQLSVISDRGVVANW</sequence>
<evidence type="ECO:0000313" key="1">
    <source>
        <dbReference type="EMBL" id="NHC35451.1"/>
    </source>
</evidence>